<dbReference type="InterPro" id="IPR014915">
    <property type="entry name" value="Phage_TLS_TfmB"/>
</dbReference>
<evidence type="ECO:0000256" key="1">
    <source>
        <dbReference type="SAM" id="MobiDB-lite"/>
    </source>
</evidence>
<proteinExistence type="predicted"/>
<organism evidence="2 3">
    <name type="scientific">Ramlibacter monticola</name>
    <dbReference type="NCBI Taxonomy" id="1926872"/>
    <lineage>
        <taxon>Bacteria</taxon>
        <taxon>Pseudomonadati</taxon>
        <taxon>Pseudomonadota</taxon>
        <taxon>Betaproteobacteria</taxon>
        <taxon>Burkholderiales</taxon>
        <taxon>Comamonadaceae</taxon>
        <taxon>Ramlibacter</taxon>
    </lineage>
</organism>
<dbReference type="RefSeq" id="WP_201673122.1">
    <property type="nucleotide sequence ID" value="NZ_JAEQNE010000001.1"/>
</dbReference>
<dbReference type="Pfam" id="PF08809">
    <property type="entry name" value="DUF1799"/>
    <property type="match status" value="1"/>
</dbReference>
<keyword evidence="3" id="KW-1185">Reference proteome</keyword>
<dbReference type="Proteomes" id="UP000599109">
    <property type="component" value="Unassembled WGS sequence"/>
</dbReference>
<evidence type="ECO:0000313" key="3">
    <source>
        <dbReference type="Proteomes" id="UP000599109"/>
    </source>
</evidence>
<dbReference type="EMBL" id="JAEQNE010000001">
    <property type="protein sequence ID" value="MBL0390527.1"/>
    <property type="molecule type" value="Genomic_DNA"/>
</dbReference>
<name>A0A937CSY2_9BURK</name>
<feature type="compositionally biased region" description="Basic and acidic residues" evidence="1">
    <location>
        <begin position="11"/>
        <end position="26"/>
    </location>
</feature>
<dbReference type="AlphaFoldDB" id="A0A937CSY2"/>
<sequence>MRRAPRRGERRHGDLPRRDQRGPAGKLKEAAAALYQRLPQPAAGDLIGQAILAAQQRVEFEVWPENWQSFELFASLSTQWRVGMNGPTGLDYSVLHRELDDLGLSGDERQQTKADIRVMEQEALTVMRSN</sequence>
<comment type="caution">
    <text evidence="2">The sequence shown here is derived from an EMBL/GenBank/DDBJ whole genome shotgun (WGS) entry which is preliminary data.</text>
</comment>
<evidence type="ECO:0000313" key="2">
    <source>
        <dbReference type="EMBL" id="MBL0390527.1"/>
    </source>
</evidence>
<accession>A0A937CSY2</accession>
<feature type="region of interest" description="Disordered" evidence="1">
    <location>
        <begin position="1"/>
        <end position="26"/>
    </location>
</feature>
<gene>
    <name evidence="2" type="ORF">JJ685_05165</name>
</gene>
<feature type="compositionally biased region" description="Basic residues" evidence="1">
    <location>
        <begin position="1"/>
        <end position="10"/>
    </location>
</feature>
<reference evidence="2 3" key="1">
    <citation type="journal article" date="2017" name="Int. J. Syst. Evol. Microbiol.">
        <title>Ramlibacter monticola sp. nov., isolated from forest soil.</title>
        <authorList>
            <person name="Chaudhary D.K."/>
            <person name="Kim J."/>
        </authorList>
    </citation>
    <scope>NUCLEOTIDE SEQUENCE [LARGE SCALE GENOMIC DNA]</scope>
    <source>
        <strain evidence="2 3">KACC 19175</strain>
    </source>
</reference>
<protein>
    <submittedName>
        <fullName evidence="2">DUF1799 domain-containing protein</fullName>
    </submittedName>
</protein>